<feature type="transmembrane region" description="Helical" evidence="4">
    <location>
        <begin position="317"/>
        <end position="340"/>
    </location>
</feature>
<feature type="domain" description="Major facilitator superfamily (MFS) profile" evidence="5">
    <location>
        <begin position="15"/>
        <end position="407"/>
    </location>
</feature>
<feature type="transmembrane region" description="Helical" evidence="4">
    <location>
        <begin position="57"/>
        <end position="77"/>
    </location>
</feature>
<feature type="transmembrane region" description="Helical" evidence="4">
    <location>
        <begin position="109"/>
        <end position="133"/>
    </location>
</feature>
<keyword evidence="1 4" id="KW-0812">Transmembrane</keyword>
<evidence type="ECO:0000256" key="1">
    <source>
        <dbReference type="ARBA" id="ARBA00022692"/>
    </source>
</evidence>
<dbReference type="SUPFAM" id="SSF103473">
    <property type="entry name" value="MFS general substrate transporter"/>
    <property type="match status" value="1"/>
</dbReference>
<evidence type="ECO:0000313" key="6">
    <source>
        <dbReference type="EMBL" id="SKB25694.1"/>
    </source>
</evidence>
<dbReference type="GO" id="GO:0022857">
    <property type="term" value="F:transmembrane transporter activity"/>
    <property type="evidence" value="ECO:0007669"/>
    <property type="project" value="InterPro"/>
</dbReference>
<evidence type="ECO:0000313" key="7">
    <source>
        <dbReference type="Proteomes" id="UP000189818"/>
    </source>
</evidence>
<dbReference type="EMBL" id="FUYM01000001">
    <property type="protein sequence ID" value="SKB25694.1"/>
    <property type="molecule type" value="Genomic_DNA"/>
</dbReference>
<dbReference type="InterPro" id="IPR036259">
    <property type="entry name" value="MFS_trans_sf"/>
</dbReference>
<feature type="transmembrane region" description="Helical" evidence="4">
    <location>
        <begin position="142"/>
        <end position="162"/>
    </location>
</feature>
<dbReference type="Pfam" id="PF07690">
    <property type="entry name" value="MFS_1"/>
    <property type="match status" value="1"/>
</dbReference>
<sequence>MTVHSAAQPAGIYRGWAVVALCFVMLMLSAGPVYYAYGNYALAFAQSFNADRATINIGYTMVLLLGNLGSAPVGMMAERWPIRGVALLGVLGTATGFALVSTASSILQVLLVFSTLIALADICIGTVVTNILVSHWFERRRAFAIGLSVIGTAVAAVIFPPLTDILFSRVGWRATFLIYAVLMLVLVPPIWFLARLPGSIAEHERLPVALRRPDGPPISLNELFRSPAFWIVTLTIGAMIGANTGTMVSIVAFAVSRGFSSLEGSALLSAIGATSVIGKLAFGIAADRLSPVIALRIGLVLMASGLLVLTADLLYPMLFAGAMLFGFGLGAMLPVWGGIVAKIFGLGSYGRALGWTRAAMAPISMVCPVIAGLISDSTGDYTLVWAVFAALLALSFALTFAAPGWWRPRAALAEI</sequence>
<dbReference type="Proteomes" id="UP000189818">
    <property type="component" value="Unassembled WGS sequence"/>
</dbReference>
<keyword evidence="3 4" id="KW-0472">Membrane</keyword>
<feature type="transmembrane region" description="Helical" evidence="4">
    <location>
        <begin position="84"/>
        <end position="103"/>
    </location>
</feature>
<dbReference type="STRING" id="439228.SAMN06295920_101165"/>
<organism evidence="6 7">
    <name type="scientific">Rhizorhabdus histidinilytica</name>
    <dbReference type="NCBI Taxonomy" id="439228"/>
    <lineage>
        <taxon>Bacteria</taxon>
        <taxon>Pseudomonadati</taxon>
        <taxon>Pseudomonadota</taxon>
        <taxon>Alphaproteobacteria</taxon>
        <taxon>Sphingomonadales</taxon>
        <taxon>Sphingomonadaceae</taxon>
        <taxon>Rhizorhabdus</taxon>
    </lineage>
</organism>
<feature type="transmembrane region" description="Helical" evidence="4">
    <location>
        <begin position="12"/>
        <end position="37"/>
    </location>
</feature>
<dbReference type="AlphaFoldDB" id="A0A1T4ZSE3"/>
<evidence type="ECO:0000256" key="3">
    <source>
        <dbReference type="ARBA" id="ARBA00023136"/>
    </source>
</evidence>
<keyword evidence="7" id="KW-1185">Reference proteome</keyword>
<gene>
    <name evidence="6" type="ORF">SAMN06295920_101165</name>
</gene>
<feature type="transmembrane region" description="Helical" evidence="4">
    <location>
        <begin position="383"/>
        <end position="406"/>
    </location>
</feature>
<evidence type="ECO:0000256" key="2">
    <source>
        <dbReference type="ARBA" id="ARBA00022989"/>
    </source>
</evidence>
<dbReference type="RefSeq" id="WP_079646142.1">
    <property type="nucleotide sequence ID" value="NZ_FUYM01000001.1"/>
</dbReference>
<protein>
    <submittedName>
        <fullName evidence="6">Predicted arabinose efflux permease, MFS family</fullName>
    </submittedName>
</protein>
<feature type="transmembrane region" description="Helical" evidence="4">
    <location>
        <begin position="266"/>
        <end position="286"/>
    </location>
</feature>
<dbReference type="OrthoDB" id="7560343at2"/>
<feature type="transmembrane region" description="Helical" evidence="4">
    <location>
        <begin position="228"/>
        <end position="254"/>
    </location>
</feature>
<proteinExistence type="predicted"/>
<evidence type="ECO:0000259" key="5">
    <source>
        <dbReference type="PROSITE" id="PS50850"/>
    </source>
</evidence>
<dbReference type="InterPro" id="IPR020846">
    <property type="entry name" value="MFS_dom"/>
</dbReference>
<dbReference type="PANTHER" id="PTHR11360">
    <property type="entry name" value="MONOCARBOXYLATE TRANSPORTER"/>
    <property type="match status" value="1"/>
</dbReference>
<keyword evidence="2 4" id="KW-1133">Transmembrane helix</keyword>
<feature type="transmembrane region" description="Helical" evidence="4">
    <location>
        <begin position="293"/>
        <end position="311"/>
    </location>
</feature>
<dbReference type="InterPro" id="IPR050327">
    <property type="entry name" value="Proton-linked_MCT"/>
</dbReference>
<name>A0A1T4ZSE3_9SPHN</name>
<feature type="transmembrane region" description="Helical" evidence="4">
    <location>
        <begin position="352"/>
        <end position="371"/>
    </location>
</feature>
<evidence type="ECO:0000256" key="4">
    <source>
        <dbReference type="SAM" id="Phobius"/>
    </source>
</evidence>
<dbReference type="InterPro" id="IPR011701">
    <property type="entry name" value="MFS"/>
</dbReference>
<dbReference type="PROSITE" id="PS50850">
    <property type="entry name" value="MFS"/>
    <property type="match status" value="1"/>
</dbReference>
<reference evidence="7" key="1">
    <citation type="submission" date="2017-02" db="EMBL/GenBank/DDBJ databases">
        <authorList>
            <person name="Varghese N."/>
            <person name="Submissions S."/>
        </authorList>
    </citation>
    <scope>NUCLEOTIDE SEQUENCE [LARGE SCALE GENOMIC DNA]</scope>
    <source>
        <strain evidence="7">UM2</strain>
    </source>
</reference>
<dbReference type="PANTHER" id="PTHR11360:SF290">
    <property type="entry name" value="MONOCARBOXYLATE MFS PERMEASE"/>
    <property type="match status" value="1"/>
</dbReference>
<accession>A0A1T4ZSE3</accession>
<dbReference type="Gene3D" id="1.20.1250.20">
    <property type="entry name" value="MFS general substrate transporter like domains"/>
    <property type="match status" value="1"/>
</dbReference>
<feature type="transmembrane region" description="Helical" evidence="4">
    <location>
        <begin position="174"/>
        <end position="194"/>
    </location>
</feature>